<dbReference type="AlphaFoldDB" id="A0A090K1H6"/>
<dbReference type="EMBL" id="LN554847">
    <property type="protein sequence ID" value="CED57578.1"/>
    <property type="molecule type" value="Genomic_DNA"/>
</dbReference>
<evidence type="ECO:0000313" key="3">
    <source>
        <dbReference type="Proteomes" id="UP000032427"/>
    </source>
</evidence>
<name>A0A090K1H6_9GAMM</name>
<keyword evidence="1" id="KW-0812">Transmembrane</keyword>
<dbReference type="STRING" id="80852.AWOD_II_0959"/>
<gene>
    <name evidence="2" type="ORF">AWOD_II_0959</name>
</gene>
<organism evidence="2 3">
    <name type="scientific">Aliivibrio wodanis</name>
    <dbReference type="NCBI Taxonomy" id="80852"/>
    <lineage>
        <taxon>Bacteria</taxon>
        <taxon>Pseudomonadati</taxon>
        <taxon>Pseudomonadota</taxon>
        <taxon>Gammaproteobacteria</taxon>
        <taxon>Vibrionales</taxon>
        <taxon>Vibrionaceae</taxon>
        <taxon>Aliivibrio</taxon>
    </lineage>
</organism>
<dbReference type="PATRIC" id="fig|80852.17.peg.3758"/>
<keyword evidence="1" id="KW-0472">Membrane</keyword>
<feature type="transmembrane region" description="Helical" evidence="1">
    <location>
        <begin position="23"/>
        <end position="45"/>
    </location>
</feature>
<dbReference type="OrthoDB" id="6264076at2"/>
<reference evidence="3" key="1">
    <citation type="submission" date="2014-09" db="EMBL/GenBank/DDBJ databases">
        <authorList>
            <person name="Hjerde E."/>
        </authorList>
    </citation>
    <scope>NUCLEOTIDE SEQUENCE [LARGE SCALE GENOMIC DNA]</scope>
    <source>
        <strain evidence="3">06/09/139</strain>
    </source>
</reference>
<feature type="transmembrane region" description="Helical" evidence="1">
    <location>
        <begin position="65"/>
        <end position="88"/>
    </location>
</feature>
<keyword evidence="3" id="KW-1185">Reference proteome</keyword>
<dbReference type="HOGENOM" id="CLU_145425_0_0_6"/>
<sequence length="103" mass="11856">MQIHPTSLEFENLPSVYALLDSIVFMWFIILVTVGIISWVAAKVWHIHSIPKHLAKEKGLAQAKLIFWMCILGLVWKPLWVLAVLAIVTDWDKVQMWFKGAQS</sequence>
<dbReference type="Proteomes" id="UP000032427">
    <property type="component" value="Chromosome 2"/>
</dbReference>
<accession>A0A090K1H6</accession>
<dbReference type="GeneID" id="28543214"/>
<evidence type="ECO:0000256" key="1">
    <source>
        <dbReference type="SAM" id="Phobius"/>
    </source>
</evidence>
<proteinExistence type="predicted"/>
<dbReference type="KEGG" id="awd:AWOD_II_0959"/>
<keyword evidence="1" id="KW-1133">Transmembrane helix</keyword>
<evidence type="ECO:0000313" key="2">
    <source>
        <dbReference type="EMBL" id="CED57578.1"/>
    </source>
</evidence>
<protein>
    <submittedName>
        <fullName evidence="2">Membrane protein</fullName>
    </submittedName>
</protein>